<keyword evidence="3" id="KW-1185">Reference proteome</keyword>
<organism evidence="2 3">
    <name type="scientific">Soonwooa buanensis</name>
    <dbReference type="NCBI Taxonomy" id="619805"/>
    <lineage>
        <taxon>Bacteria</taxon>
        <taxon>Pseudomonadati</taxon>
        <taxon>Bacteroidota</taxon>
        <taxon>Flavobacteriia</taxon>
        <taxon>Flavobacteriales</taxon>
        <taxon>Weeksellaceae</taxon>
        <taxon>Chryseobacterium group</taxon>
        <taxon>Soonwooa</taxon>
    </lineage>
</organism>
<evidence type="ECO:0000256" key="1">
    <source>
        <dbReference type="SAM" id="Phobius"/>
    </source>
</evidence>
<dbReference type="Proteomes" id="UP000191112">
    <property type="component" value="Unassembled WGS sequence"/>
</dbReference>
<dbReference type="PANTHER" id="PTHR34989">
    <property type="entry name" value="PROTEIN HDED"/>
    <property type="match status" value="1"/>
</dbReference>
<sequence length="180" mass="19900">MSQNYTNPYKYWYLPLITGIIFIISGIYIFRTPLASYLTLSMIFAAIFFVTGIMEVVNAFSNRHYPNWGWSLAGGIVDLILGIMLISSPALSATILPLYVGITILFRSIMGIGSSLALKKVGIKSWGTVMIFSILGLLFAILMIVNPVFGGLTIVYYTAISFIMIGVFQIMLAFGLKKLK</sequence>
<dbReference type="OrthoDB" id="7059775at2"/>
<dbReference type="STRING" id="619805.SAMN05660477_01843"/>
<dbReference type="InterPro" id="IPR005325">
    <property type="entry name" value="DUF308_memb"/>
</dbReference>
<keyword evidence="1" id="KW-1133">Transmembrane helix</keyword>
<feature type="transmembrane region" description="Helical" evidence="1">
    <location>
        <begin position="155"/>
        <end position="176"/>
    </location>
</feature>
<feature type="transmembrane region" description="Helical" evidence="1">
    <location>
        <begin position="36"/>
        <end position="57"/>
    </location>
</feature>
<dbReference type="Pfam" id="PF03729">
    <property type="entry name" value="DUF308"/>
    <property type="match status" value="2"/>
</dbReference>
<feature type="transmembrane region" description="Helical" evidence="1">
    <location>
        <begin position="69"/>
        <end position="90"/>
    </location>
</feature>
<evidence type="ECO:0000313" key="2">
    <source>
        <dbReference type="EMBL" id="SKB91819.1"/>
    </source>
</evidence>
<dbReference type="GO" id="GO:0005886">
    <property type="term" value="C:plasma membrane"/>
    <property type="evidence" value="ECO:0007669"/>
    <property type="project" value="TreeGrafter"/>
</dbReference>
<accession>A0A1T5F6M9</accession>
<name>A0A1T5F6M9_9FLAO</name>
<protein>
    <submittedName>
        <fullName evidence="2">Uncharacterized membrane protein HdeD, DUF308 family</fullName>
    </submittedName>
</protein>
<gene>
    <name evidence="2" type="ORF">SAMN05660477_01843</name>
</gene>
<reference evidence="2 3" key="1">
    <citation type="submission" date="2017-02" db="EMBL/GenBank/DDBJ databases">
        <authorList>
            <person name="Peterson S.W."/>
        </authorList>
    </citation>
    <scope>NUCLEOTIDE SEQUENCE [LARGE SCALE GENOMIC DNA]</scope>
    <source>
        <strain evidence="2 3">DSM 22323</strain>
    </source>
</reference>
<dbReference type="EMBL" id="FUYZ01000005">
    <property type="protein sequence ID" value="SKB91819.1"/>
    <property type="molecule type" value="Genomic_DNA"/>
</dbReference>
<keyword evidence="1" id="KW-0812">Transmembrane</keyword>
<evidence type="ECO:0000313" key="3">
    <source>
        <dbReference type="Proteomes" id="UP000191112"/>
    </source>
</evidence>
<dbReference type="AlphaFoldDB" id="A0A1T5F6M9"/>
<feature type="transmembrane region" description="Helical" evidence="1">
    <location>
        <begin position="129"/>
        <end position="149"/>
    </location>
</feature>
<dbReference type="InterPro" id="IPR052712">
    <property type="entry name" value="Acid_resist_chaperone_HdeD"/>
</dbReference>
<dbReference type="RefSeq" id="WP_079667085.1">
    <property type="nucleotide sequence ID" value="NZ_FUYZ01000005.1"/>
</dbReference>
<proteinExistence type="predicted"/>
<keyword evidence="1" id="KW-0472">Membrane</keyword>
<dbReference type="PANTHER" id="PTHR34989:SF1">
    <property type="entry name" value="PROTEIN HDED"/>
    <property type="match status" value="1"/>
</dbReference>
<feature type="transmembrane region" description="Helical" evidence="1">
    <location>
        <begin position="96"/>
        <end position="117"/>
    </location>
</feature>
<feature type="transmembrane region" description="Helical" evidence="1">
    <location>
        <begin position="12"/>
        <end position="30"/>
    </location>
</feature>